<keyword evidence="4" id="KW-0067">ATP-binding</keyword>
<dbReference type="InterPro" id="IPR036759">
    <property type="entry name" value="TPK_catalytic_sf"/>
</dbReference>
<dbReference type="Pfam" id="PF04263">
    <property type="entry name" value="TPK_catalytic"/>
    <property type="match status" value="1"/>
</dbReference>
<dbReference type="SUPFAM" id="SSF63862">
    <property type="entry name" value="Thiamin pyrophosphokinase, substrate-binding domain"/>
    <property type="match status" value="1"/>
</dbReference>
<dbReference type="PANTHER" id="PTHR13622">
    <property type="entry name" value="THIAMIN PYROPHOSPHOKINASE"/>
    <property type="match status" value="1"/>
</dbReference>
<sequence>MVNISPLSIFGNPVDMLKMKICVNLQVVSAVSSIRSHDNKINSVRFIEPSICVWLNGIKDAEKPIWKKLWNKASLRYCTDGAANYIIKRSSDLKLPSVVSGDFDSIEETTKQFLEKKVRVIEMPDQDKTDLTKCLELILIDTTLSELGVHRILIDQKLITGKSGIVPFCQIPTIATTRGFKWELSKPL</sequence>
<keyword evidence="6" id="KW-1185">Reference proteome</keyword>
<dbReference type="Gene3D" id="3.40.50.10240">
    <property type="entry name" value="Thiamin pyrophosphokinase, catalytic domain"/>
    <property type="match status" value="1"/>
</dbReference>
<evidence type="ECO:0000313" key="7">
    <source>
        <dbReference type="WBParaSite" id="Hba_12574"/>
    </source>
</evidence>
<keyword evidence="1" id="KW-0808">Transferase</keyword>
<dbReference type="InterPro" id="IPR007371">
    <property type="entry name" value="TPK_catalytic"/>
</dbReference>
<evidence type="ECO:0000256" key="4">
    <source>
        <dbReference type="ARBA" id="ARBA00022840"/>
    </source>
</evidence>
<feature type="domain" description="Thiamin pyrophosphokinase catalytic" evidence="5">
    <location>
        <begin position="67"/>
        <end position="150"/>
    </location>
</feature>
<evidence type="ECO:0000256" key="3">
    <source>
        <dbReference type="ARBA" id="ARBA00022777"/>
    </source>
</evidence>
<dbReference type="InterPro" id="IPR036371">
    <property type="entry name" value="TPK_B1-bd_sf"/>
</dbReference>
<dbReference type="PANTHER" id="PTHR13622:SF8">
    <property type="entry name" value="THIAMIN PYROPHOSPHOKINASE 1"/>
    <property type="match status" value="1"/>
</dbReference>
<dbReference type="AlphaFoldDB" id="A0A1I7X4Q4"/>
<dbReference type="GO" id="GO:0016301">
    <property type="term" value="F:kinase activity"/>
    <property type="evidence" value="ECO:0007669"/>
    <property type="project" value="UniProtKB-KW"/>
</dbReference>
<evidence type="ECO:0000256" key="2">
    <source>
        <dbReference type="ARBA" id="ARBA00022741"/>
    </source>
</evidence>
<evidence type="ECO:0000313" key="6">
    <source>
        <dbReference type="Proteomes" id="UP000095283"/>
    </source>
</evidence>
<organism evidence="6 7">
    <name type="scientific">Heterorhabditis bacteriophora</name>
    <name type="common">Entomopathogenic nematode worm</name>
    <dbReference type="NCBI Taxonomy" id="37862"/>
    <lineage>
        <taxon>Eukaryota</taxon>
        <taxon>Metazoa</taxon>
        <taxon>Ecdysozoa</taxon>
        <taxon>Nematoda</taxon>
        <taxon>Chromadorea</taxon>
        <taxon>Rhabditida</taxon>
        <taxon>Rhabditina</taxon>
        <taxon>Rhabditomorpha</taxon>
        <taxon>Strongyloidea</taxon>
        <taxon>Heterorhabditidae</taxon>
        <taxon>Heterorhabditis</taxon>
    </lineage>
</organism>
<dbReference type="GO" id="GO:0005524">
    <property type="term" value="F:ATP binding"/>
    <property type="evidence" value="ECO:0007669"/>
    <property type="project" value="UniProtKB-KW"/>
</dbReference>
<evidence type="ECO:0000256" key="1">
    <source>
        <dbReference type="ARBA" id="ARBA00022679"/>
    </source>
</evidence>
<evidence type="ECO:0000259" key="5">
    <source>
        <dbReference type="Pfam" id="PF04263"/>
    </source>
</evidence>
<dbReference type="GO" id="GO:0004788">
    <property type="term" value="F:thiamine diphosphokinase activity"/>
    <property type="evidence" value="ECO:0007669"/>
    <property type="project" value="InterPro"/>
</dbReference>
<dbReference type="GO" id="GO:0009229">
    <property type="term" value="P:thiamine diphosphate biosynthetic process"/>
    <property type="evidence" value="ECO:0007669"/>
    <property type="project" value="InterPro"/>
</dbReference>
<accession>A0A1I7X4Q4</accession>
<protein>
    <submittedName>
        <fullName evidence="7">TPK_catalytic domain-containing protein</fullName>
    </submittedName>
</protein>
<reference evidence="7" key="1">
    <citation type="submission" date="2016-11" db="UniProtKB">
        <authorList>
            <consortium name="WormBaseParasite"/>
        </authorList>
    </citation>
    <scope>IDENTIFICATION</scope>
</reference>
<proteinExistence type="predicted"/>
<dbReference type="Proteomes" id="UP000095283">
    <property type="component" value="Unplaced"/>
</dbReference>
<dbReference type="WBParaSite" id="Hba_12574">
    <property type="protein sequence ID" value="Hba_12574"/>
    <property type="gene ID" value="Hba_12574"/>
</dbReference>
<name>A0A1I7X4Q4_HETBA</name>
<keyword evidence="3" id="KW-0418">Kinase</keyword>
<keyword evidence="2" id="KW-0547">Nucleotide-binding</keyword>
<dbReference type="SUPFAM" id="SSF63999">
    <property type="entry name" value="Thiamin pyrophosphokinase, catalytic domain"/>
    <property type="match status" value="1"/>
</dbReference>